<dbReference type="InterPro" id="IPR018000">
    <property type="entry name" value="Neurotransmitter_ion_chnl_CS"/>
</dbReference>
<reference evidence="5 6" key="1">
    <citation type="submission" date="2021-06" db="EMBL/GenBank/DDBJ databases">
        <authorList>
            <person name="Palmer J.M."/>
        </authorList>
    </citation>
    <scope>NUCLEOTIDE SEQUENCE [LARGE SCALE GENOMIC DNA]</scope>
    <source>
        <strain evidence="5 6">GA_2019</strain>
        <tissue evidence="5">Muscle</tissue>
    </source>
</reference>
<feature type="domain" description="Neurotransmitter-gated ion-channel ligand-binding" evidence="4">
    <location>
        <begin position="114"/>
        <end position="259"/>
    </location>
</feature>
<dbReference type="PROSITE" id="PS00236">
    <property type="entry name" value="NEUROTR_ION_CHANNEL"/>
    <property type="match status" value="1"/>
</dbReference>
<evidence type="ECO:0000259" key="4">
    <source>
        <dbReference type="Pfam" id="PF02931"/>
    </source>
</evidence>
<dbReference type="Proteomes" id="UP001476798">
    <property type="component" value="Unassembled WGS sequence"/>
</dbReference>
<dbReference type="Pfam" id="PF02931">
    <property type="entry name" value="Neur_chan_LBD"/>
    <property type="match status" value="1"/>
</dbReference>
<evidence type="ECO:0000256" key="1">
    <source>
        <dbReference type="ARBA" id="ARBA00004141"/>
    </source>
</evidence>
<keyword evidence="3" id="KW-1133">Transmembrane helix</keyword>
<comment type="subcellular location">
    <subcellularLocation>
        <location evidence="1">Membrane</location>
        <topology evidence="1">Multi-pass membrane protein</topology>
    </subcellularLocation>
</comment>
<dbReference type="SUPFAM" id="SSF63712">
    <property type="entry name" value="Nicotinic receptor ligand binding domain-like"/>
    <property type="match status" value="1"/>
</dbReference>
<dbReference type="InterPro" id="IPR006201">
    <property type="entry name" value="Neur_channel"/>
</dbReference>
<evidence type="ECO:0000313" key="5">
    <source>
        <dbReference type="EMBL" id="MEQ2185716.1"/>
    </source>
</evidence>
<comment type="caution">
    <text evidence="5">The sequence shown here is derived from an EMBL/GenBank/DDBJ whole genome shotgun (WGS) entry which is preliminary data.</text>
</comment>
<evidence type="ECO:0000313" key="6">
    <source>
        <dbReference type="Proteomes" id="UP001476798"/>
    </source>
</evidence>
<keyword evidence="2 3" id="KW-0472">Membrane</keyword>
<dbReference type="InterPro" id="IPR036734">
    <property type="entry name" value="Neur_chan_lig-bd_sf"/>
</dbReference>
<dbReference type="PANTHER" id="PTHR18945">
    <property type="entry name" value="NEUROTRANSMITTER GATED ION CHANNEL"/>
    <property type="match status" value="1"/>
</dbReference>
<feature type="transmembrane region" description="Helical" evidence="3">
    <location>
        <begin position="12"/>
        <end position="32"/>
    </location>
</feature>
<evidence type="ECO:0000256" key="2">
    <source>
        <dbReference type="ARBA" id="ARBA00023136"/>
    </source>
</evidence>
<name>A0ABV0PQF1_9TELE</name>
<dbReference type="InterPro" id="IPR006202">
    <property type="entry name" value="Neur_chan_lig-bd"/>
</dbReference>
<keyword evidence="6" id="KW-1185">Reference proteome</keyword>
<proteinExistence type="predicted"/>
<dbReference type="EMBL" id="JAHRIO010081993">
    <property type="protein sequence ID" value="MEQ2185716.1"/>
    <property type="molecule type" value="Genomic_DNA"/>
</dbReference>
<protein>
    <recommendedName>
        <fullName evidence="4">Neurotransmitter-gated ion-channel ligand-binding domain-containing protein</fullName>
    </recommendedName>
</protein>
<evidence type="ECO:0000256" key="3">
    <source>
        <dbReference type="SAM" id="Phobius"/>
    </source>
</evidence>
<gene>
    <name evidence="5" type="ORF">GOODEAATRI_021132</name>
</gene>
<accession>A0ABV0PQF1</accession>
<organism evidence="5 6">
    <name type="scientific">Goodea atripinnis</name>
    <dbReference type="NCBI Taxonomy" id="208336"/>
    <lineage>
        <taxon>Eukaryota</taxon>
        <taxon>Metazoa</taxon>
        <taxon>Chordata</taxon>
        <taxon>Craniata</taxon>
        <taxon>Vertebrata</taxon>
        <taxon>Euteleostomi</taxon>
        <taxon>Actinopterygii</taxon>
        <taxon>Neopterygii</taxon>
        <taxon>Teleostei</taxon>
        <taxon>Neoteleostei</taxon>
        <taxon>Acanthomorphata</taxon>
        <taxon>Ovalentaria</taxon>
        <taxon>Atherinomorphae</taxon>
        <taxon>Cyprinodontiformes</taxon>
        <taxon>Goodeidae</taxon>
        <taxon>Goodea</taxon>
    </lineage>
</organism>
<sequence length="274" mass="31810">EKNNWSRVDHLHLLLITPVMILGTVSTFLKGICNHLPRLRFEGDPHGYINYSRRLQEKNWRQLAARSCCHFSIFSPLCFCSCCLCNKTNSFSFNLNPTACFSVRVTEGVCRNEEERLINYLFKEKGYNKELRPVKKQQDVVDVYLALTLSNLISLAWTDYRLSWNASEFDGIEMLRLPPSMVWLPEIVAYYSNVLVDPTGLCYWLPPAIFRSSCSINVNYFPFDWQNCTLKFTSLTYNAKEIKMLLKEDGNETHKHTVEWIVTDPESFTGTDTI</sequence>
<feature type="non-terminal residue" evidence="5">
    <location>
        <position position="1"/>
    </location>
</feature>
<dbReference type="Gene3D" id="2.70.170.10">
    <property type="entry name" value="Neurotransmitter-gated ion-channel ligand-binding domain"/>
    <property type="match status" value="1"/>
</dbReference>
<keyword evidence="3" id="KW-0812">Transmembrane</keyword>